<protein>
    <submittedName>
        <fullName evidence="1">TlmF</fullName>
    </submittedName>
</protein>
<comment type="caution">
    <text evidence="1">The sequence shown here is derived from an EMBL/GenBank/DDBJ whole genome shotgun (WGS) entry which is preliminary data.</text>
</comment>
<organism evidence="1 2">
    <name type="scientific">Candidatus Woesebacteria bacterium GW2011_GWA1_39_8</name>
    <dbReference type="NCBI Taxonomy" id="1618552"/>
    <lineage>
        <taxon>Bacteria</taxon>
        <taxon>Candidatus Woeseibacteriota</taxon>
    </lineage>
</organism>
<reference evidence="1 2" key="1">
    <citation type="journal article" date="2015" name="Nature">
        <title>rRNA introns, odd ribosomes, and small enigmatic genomes across a large radiation of phyla.</title>
        <authorList>
            <person name="Brown C.T."/>
            <person name="Hug L.A."/>
            <person name="Thomas B.C."/>
            <person name="Sharon I."/>
            <person name="Castelle C.J."/>
            <person name="Singh A."/>
            <person name="Wilkins M.J."/>
            <person name="Williams K.H."/>
            <person name="Banfield J.F."/>
        </authorList>
    </citation>
    <scope>NUCLEOTIDE SEQUENCE [LARGE SCALE GENOMIC DNA]</scope>
</reference>
<gene>
    <name evidence="1" type="ORF">UT61_C0050G0007</name>
</gene>
<dbReference type="Proteomes" id="UP000034793">
    <property type="component" value="Unassembled WGS sequence"/>
</dbReference>
<proteinExistence type="predicted"/>
<dbReference type="EMBL" id="LBXL01000050">
    <property type="protein sequence ID" value="KKR28423.1"/>
    <property type="molecule type" value="Genomic_DNA"/>
</dbReference>
<sequence length="227" mass="26701">MISIILPTRGRPEFFKRMCLSVLDNASEPNDIEFVSYRDNDDPSIYEYFGKHKEVTGDRINHSQTFNECYKIATGPIYMFAADDMFFYTKEWDKHVKEAFDQSADKIIFVYANNKYTRSSFGTVGFLHKNWVDTVGYFTPPYFAAWYTDHWINDVAKKINRRVFLRGVVIKEIGIDEFSGQIEDATHLEYRKRKFETDCKGIYLSKEAEREKNAQLLQNFIDSFKTA</sequence>
<dbReference type="CDD" id="cd00761">
    <property type="entry name" value="Glyco_tranf_GTA_type"/>
    <property type="match status" value="1"/>
</dbReference>
<dbReference type="InterPro" id="IPR029044">
    <property type="entry name" value="Nucleotide-diphossugar_trans"/>
</dbReference>
<accession>A0A0G0PKH0</accession>
<dbReference type="SUPFAM" id="SSF53448">
    <property type="entry name" value="Nucleotide-diphospho-sugar transferases"/>
    <property type="match status" value="1"/>
</dbReference>
<dbReference type="AlphaFoldDB" id="A0A0G0PKH0"/>
<name>A0A0G0PKH0_9BACT</name>
<evidence type="ECO:0000313" key="2">
    <source>
        <dbReference type="Proteomes" id="UP000034793"/>
    </source>
</evidence>
<dbReference type="Gene3D" id="3.90.550.10">
    <property type="entry name" value="Spore Coat Polysaccharide Biosynthesis Protein SpsA, Chain A"/>
    <property type="match status" value="1"/>
</dbReference>
<evidence type="ECO:0000313" key="1">
    <source>
        <dbReference type="EMBL" id="KKR28423.1"/>
    </source>
</evidence>